<reference evidence="1 2" key="1">
    <citation type="submission" date="2019-02" db="EMBL/GenBank/DDBJ databases">
        <title>Deep-cultivation of Planctomycetes and their phenomic and genomic characterization uncovers novel biology.</title>
        <authorList>
            <person name="Wiegand S."/>
            <person name="Jogler M."/>
            <person name="Boedeker C."/>
            <person name="Pinto D."/>
            <person name="Vollmers J."/>
            <person name="Rivas-Marin E."/>
            <person name="Kohn T."/>
            <person name="Peeters S.H."/>
            <person name="Heuer A."/>
            <person name="Rast P."/>
            <person name="Oberbeckmann S."/>
            <person name="Bunk B."/>
            <person name="Jeske O."/>
            <person name="Meyerdierks A."/>
            <person name="Storesund J.E."/>
            <person name="Kallscheuer N."/>
            <person name="Luecker S."/>
            <person name="Lage O.M."/>
            <person name="Pohl T."/>
            <person name="Merkel B.J."/>
            <person name="Hornburger P."/>
            <person name="Mueller R.-W."/>
            <person name="Bruemmer F."/>
            <person name="Labrenz M."/>
            <person name="Spormann A.M."/>
            <person name="Op Den Camp H."/>
            <person name="Overmann J."/>
            <person name="Amann R."/>
            <person name="Jetten M.S.M."/>
            <person name="Mascher T."/>
            <person name="Medema M.H."/>
            <person name="Devos D.P."/>
            <person name="Kaster A.-K."/>
            <person name="Ovreas L."/>
            <person name="Rohde M."/>
            <person name="Galperin M.Y."/>
            <person name="Jogler C."/>
        </authorList>
    </citation>
    <scope>NUCLEOTIDE SEQUENCE [LARGE SCALE GENOMIC DNA]</scope>
    <source>
        <strain evidence="1 2">CA54</strain>
    </source>
</reference>
<accession>A0A5C6BA28</accession>
<organism evidence="1 2">
    <name type="scientific">Symmachiella macrocystis</name>
    <dbReference type="NCBI Taxonomy" id="2527985"/>
    <lineage>
        <taxon>Bacteria</taxon>
        <taxon>Pseudomonadati</taxon>
        <taxon>Planctomycetota</taxon>
        <taxon>Planctomycetia</taxon>
        <taxon>Planctomycetales</taxon>
        <taxon>Planctomycetaceae</taxon>
        <taxon>Symmachiella</taxon>
    </lineage>
</organism>
<proteinExistence type="predicted"/>
<sequence length="218" mass="25999">MAYYTLIASLPHLPPHFDVPRPPITRLRLEQRLSMLRDDDAKTLQQLSDFLAWDRQPTDQTDEQVVRRYEQLRRRILHPLVWEIVEHRINLRTIVAALRRRRSGEGPPAGVGPLVEPIRRHWQEPQFGMRPRYPWIENFNEQMLVGNAVEAERILFECTWEFRRRMAANFTFSFEAVLLYLARWSIVDRWTSRSIEAGRARFDQLIEETLGDYATLKF</sequence>
<dbReference type="OrthoDB" id="556081at2"/>
<gene>
    <name evidence="1" type="ORF">CA54_40450</name>
</gene>
<evidence type="ECO:0000313" key="1">
    <source>
        <dbReference type="EMBL" id="TWU08808.1"/>
    </source>
</evidence>
<dbReference type="AlphaFoldDB" id="A0A5C6BA28"/>
<dbReference type="RefSeq" id="WP_146372604.1">
    <property type="nucleotide sequence ID" value="NZ_SJPP01000002.1"/>
</dbReference>
<evidence type="ECO:0000313" key="2">
    <source>
        <dbReference type="Proteomes" id="UP000320735"/>
    </source>
</evidence>
<keyword evidence="2" id="KW-1185">Reference proteome</keyword>
<comment type="caution">
    <text evidence="1">The sequence shown here is derived from an EMBL/GenBank/DDBJ whole genome shotgun (WGS) entry which is preliminary data.</text>
</comment>
<dbReference type="EMBL" id="SJPP01000002">
    <property type="protein sequence ID" value="TWU08808.1"/>
    <property type="molecule type" value="Genomic_DNA"/>
</dbReference>
<evidence type="ECO:0008006" key="3">
    <source>
        <dbReference type="Google" id="ProtNLM"/>
    </source>
</evidence>
<dbReference type="Proteomes" id="UP000320735">
    <property type="component" value="Unassembled WGS sequence"/>
</dbReference>
<name>A0A5C6BA28_9PLAN</name>
<protein>
    <recommendedName>
        <fullName evidence="3">V-type ATP synthase subunit C</fullName>
    </recommendedName>
</protein>